<evidence type="ECO:0000313" key="2">
    <source>
        <dbReference type="Proteomes" id="UP001562425"/>
    </source>
</evidence>
<dbReference type="AlphaFoldDB" id="A0ABD1D369"/>
<gene>
    <name evidence="1" type="ORF">pipiens_003208</name>
</gene>
<dbReference type="EMBL" id="JBEHCU010008016">
    <property type="protein sequence ID" value="KAL1389224.1"/>
    <property type="molecule type" value="Genomic_DNA"/>
</dbReference>
<comment type="caution">
    <text evidence="1">The sequence shown here is derived from an EMBL/GenBank/DDBJ whole genome shotgun (WGS) entry which is preliminary data.</text>
</comment>
<keyword evidence="2" id="KW-1185">Reference proteome</keyword>
<protein>
    <submittedName>
        <fullName evidence="1">Uncharacterized protein</fullName>
    </submittedName>
</protein>
<evidence type="ECO:0000313" key="1">
    <source>
        <dbReference type="EMBL" id="KAL1389224.1"/>
    </source>
</evidence>
<name>A0ABD1D369_CULPP</name>
<organism evidence="1 2">
    <name type="scientific">Culex pipiens pipiens</name>
    <name type="common">Northern house mosquito</name>
    <dbReference type="NCBI Taxonomy" id="38569"/>
    <lineage>
        <taxon>Eukaryota</taxon>
        <taxon>Metazoa</taxon>
        <taxon>Ecdysozoa</taxon>
        <taxon>Arthropoda</taxon>
        <taxon>Hexapoda</taxon>
        <taxon>Insecta</taxon>
        <taxon>Pterygota</taxon>
        <taxon>Neoptera</taxon>
        <taxon>Endopterygota</taxon>
        <taxon>Diptera</taxon>
        <taxon>Nematocera</taxon>
        <taxon>Culicoidea</taxon>
        <taxon>Culicidae</taxon>
        <taxon>Culicinae</taxon>
        <taxon>Culicini</taxon>
        <taxon>Culex</taxon>
        <taxon>Culex</taxon>
    </lineage>
</organism>
<accession>A0ABD1D369</accession>
<proteinExistence type="predicted"/>
<reference evidence="1 2" key="1">
    <citation type="submission" date="2024-05" db="EMBL/GenBank/DDBJ databases">
        <title>Culex pipiens pipiens assembly and annotation.</title>
        <authorList>
            <person name="Alout H."/>
            <person name="Durand T."/>
        </authorList>
    </citation>
    <scope>NUCLEOTIDE SEQUENCE [LARGE SCALE GENOMIC DNA]</scope>
    <source>
        <strain evidence="1">HA-2024</strain>
        <tissue evidence="1">Whole body</tissue>
    </source>
</reference>
<dbReference type="Proteomes" id="UP001562425">
    <property type="component" value="Unassembled WGS sequence"/>
</dbReference>
<sequence>MTFNYDKKDKQECVIFIKNVQLVPIGQEQASAFPMGSPSVHVSQICAGKCSDRVLLLHDGDLTDIDTINSGSSFNSGGLENINVITNTMVENRLEVMKHWEEHPPESKTMTA</sequence>